<feature type="coiled-coil region" evidence="1">
    <location>
        <begin position="74"/>
        <end position="101"/>
    </location>
</feature>
<proteinExistence type="predicted"/>
<accession>A0ABT8EL80</accession>
<evidence type="ECO:0000256" key="1">
    <source>
        <dbReference type="SAM" id="Coils"/>
    </source>
</evidence>
<evidence type="ECO:0000313" key="4">
    <source>
        <dbReference type="Proteomes" id="UP001168613"/>
    </source>
</evidence>
<gene>
    <name evidence="3" type="ORF">LMS43_12205</name>
</gene>
<dbReference type="Proteomes" id="UP001168613">
    <property type="component" value="Unassembled WGS sequence"/>
</dbReference>
<feature type="compositionally biased region" description="Low complexity" evidence="2">
    <location>
        <begin position="341"/>
        <end position="361"/>
    </location>
</feature>
<name>A0ABT8EL80_9BURK</name>
<comment type="caution">
    <text evidence="3">The sequence shown here is derived from an EMBL/GenBank/DDBJ whole genome shotgun (WGS) entry which is preliminary data.</text>
</comment>
<keyword evidence="4" id="KW-1185">Reference proteome</keyword>
<dbReference type="InterPro" id="IPR047774">
    <property type="entry name" value="SrfA-like"/>
</dbReference>
<reference evidence="3" key="1">
    <citation type="submission" date="2021-11" db="EMBL/GenBank/DDBJ databases">
        <title>Draft genome sequence of Alcaligenes endophyticus type strain CCUG 75668T.</title>
        <authorList>
            <person name="Salva-Serra F."/>
            <person name="Duran R.E."/>
            <person name="Seeger M."/>
            <person name="Moore E.R.B."/>
            <person name="Jaen-Luchoro D."/>
        </authorList>
    </citation>
    <scope>NUCLEOTIDE SEQUENCE</scope>
    <source>
        <strain evidence="3">CCUG 75668</strain>
    </source>
</reference>
<dbReference type="NCBIfam" id="NF040486">
    <property type="entry name" value="SrfA_fam"/>
    <property type="match status" value="1"/>
</dbReference>
<feature type="region of interest" description="Disordered" evidence="2">
    <location>
        <begin position="309"/>
        <end position="361"/>
    </location>
</feature>
<evidence type="ECO:0000313" key="3">
    <source>
        <dbReference type="EMBL" id="MDN4122052.1"/>
    </source>
</evidence>
<dbReference type="EMBL" id="JAJHNU010000003">
    <property type="protein sequence ID" value="MDN4122052.1"/>
    <property type="molecule type" value="Genomic_DNA"/>
</dbReference>
<dbReference type="RefSeq" id="WP_266122944.1">
    <property type="nucleotide sequence ID" value="NZ_JAJHNU010000003.1"/>
</dbReference>
<evidence type="ECO:0000256" key="2">
    <source>
        <dbReference type="SAM" id="MobiDB-lite"/>
    </source>
</evidence>
<protein>
    <submittedName>
        <fullName evidence="3">SrfA family protein</fullName>
    </submittedName>
</protein>
<organism evidence="3 4">
    <name type="scientific">Alcaligenes endophyticus</name>
    <dbReference type="NCBI Taxonomy" id="1929088"/>
    <lineage>
        <taxon>Bacteria</taxon>
        <taxon>Pseudomonadati</taxon>
        <taxon>Pseudomonadota</taxon>
        <taxon>Betaproteobacteria</taxon>
        <taxon>Burkholderiales</taxon>
        <taxon>Alcaligenaceae</taxon>
        <taxon>Alcaligenes</taxon>
    </lineage>
</organism>
<keyword evidence="1" id="KW-0175">Coiled coil</keyword>
<sequence length="483" mass="51223">MKRGVLLRSGQVDSLLSLGEGGRSVYRLADQLRDTLRRQVNPASAEHLAVPETNEQGTNLDWYSPIPGHVVAWTAATEEERAQATAQLERLQEEVRSVSLEGQSRGADSERVVFYKLFHHVLQFPDENYVYLVGGKPVVTFWGFVHHNAKPAPDPLLCLRPRIAAPPAAPASGAAVVPPPVPPVVTQVSSTSWWGRNWWRLLLAALALALLLFGLRWCSQPNLPAGLPSISLPSWTLSWFSKPWGNVSLPSVNTPQVSLPSLPEVNLTGGGLPSVGLPNLGVDPQMPALNDLTAPELPVAPDLAVEPPVLEGQGENMPPMPPMAAQPELSGESPGQTGLEPPLISAAPSAPTPPSISTGPALQIPPAAMNTGAVDFLNGNWTANMGVQDSRTGKPVQLSYGFEKGQGSVTLKRGDGVECTAPVQAALNSGQLMIDNQAAAKCSDAGTYDMPQIRCEPTGQAGAARCAGVYGDKEFPLALHQTD</sequence>